<keyword evidence="2" id="KW-1185">Reference proteome</keyword>
<dbReference type="AlphaFoldDB" id="A0A391P0P0"/>
<gene>
    <name evidence="1" type="ORF">KIPB_002226</name>
</gene>
<evidence type="ECO:0000313" key="2">
    <source>
        <dbReference type="Proteomes" id="UP000265618"/>
    </source>
</evidence>
<dbReference type="EMBL" id="BDIP01000355">
    <property type="protein sequence ID" value="GCA62242.1"/>
    <property type="molecule type" value="Genomic_DNA"/>
</dbReference>
<reference evidence="1 2" key="1">
    <citation type="journal article" date="2018" name="PLoS ONE">
        <title>The draft genome of Kipferlia bialata reveals reductive genome evolution in fornicate parasites.</title>
        <authorList>
            <person name="Tanifuji G."/>
            <person name="Takabayashi S."/>
            <person name="Kume K."/>
            <person name="Takagi M."/>
            <person name="Nakayama T."/>
            <person name="Kamikawa R."/>
            <person name="Inagaki Y."/>
            <person name="Hashimoto T."/>
        </authorList>
    </citation>
    <scope>NUCLEOTIDE SEQUENCE [LARGE SCALE GENOMIC DNA]</scope>
    <source>
        <strain evidence="1">NY0173</strain>
    </source>
</reference>
<accession>A0A391P0P0</accession>
<sequence length="364" mass="41062">MQLANTNFFPPGQRPSIQPLAVAGPDANQIIRMQGSDTFEVVSLVGSDSDDMAEMGFDRVPVRVRPNIFRRLFWKRENSHEVSVSYMMHCVLHGVLYYTFREDSGTLRVRAISLDTYKSVKVPQLPSCKDEARPITLFSLDDHVVLLREQHLGVSGAYTYVFSPDDIARGWVEDGHLERCRLDRCSPVSVCGGRGYILLEYDDDDTHGSDQQMYAYKLYSGWESVGSVPPITVPEYFNFGLRYPMLVIGSFIVPTVLGVFDEHVDVGNSLPLAAFDTISGEWLHLGEYRISDGLNGRRHLVGFHPDLFFPSFVLCLLNCDGNTLVSRVDSTMVYPHWSLKWGTGGTPMVTHRGQVIQEYDFVVF</sequence>
<comment type="caution">
    <text evidence="1">The sequence shown here is derived from an EMBL/GenBank/DDBJ whole genome shotgun (WGS) entry which is preliminary data.</text>
</comment>
<organism evidence="1 2">
    <name type="scientific">Kipferlia bialata</name>
    <dbReference type="NCBI Taxonomy" id="797122"/>
    <lineage>
        <taxon>Eukaryota</taxon>
        <taxon>Metamonada</taxon>
        <taxon>Carpediemonas-like organisms</taxon>
        <taxon>Kipferlia</taxon>
    </lineage>
</organism>
<name>A0A391P0P0_9EUKA</name>
<proteinExistence type="predicted"/>
<dbReference type="Proteomes" id="UP000265618">
    <property type="component" value="Unassembled WGS sequence"/>
</dbReference>
<protein>
    <submittedName>
        <fullName evidence="1">Uncharacterized protein</fullName>
    </submittedName>
</protein>
<evidence type="ECO:0000313" key="1">
    <source>
        <dbReference type="EMBL" id="GCA62242.1"/>
    </source>
</evidence>